<reference evidence="1" key="2">
    <citation type="journal article" date="2023" name="IMA Fungus">
        <title>Comparative genomic study of the Penicillium genus elucidates a diverse pangenome and 15 lateral gene transfer events.</title>
        <authorList>
            <person name="Petersen C."/>
            <person name="Sorensen T."/>
            <person name="Nielsen M.R."/>
            <person name="Sondergaard T.E."/>
            <person name="Sorensen J.L."/>
            <person name="Fitzpatrick D.A."/>
            <person name="Frisvad J.C."/>
            <person name="Nielsen K.L."/>
        </authorList>
    </citation>
    <scope>NUCLEOTIDE SEQUENCE</scope>
    <source>
        <strain evidence="1">IBT 29677</strain>
    </source>
</reference>
<evidence type="ECO:0000313" key="2">
    <source>
        <dbReference type="Proteomes" id="UP001147747"/>
    </source>
</evidence>
<sequence>MATREDPRPLSSPNSPQFSILRTHYEYGWEIGERSGERDTSHPMLIALVGAPDPPNDEHTNDVEILHEPQSPGWRHFLAIGAAIANHSASLASPLIFSSRVNLDSADSRSVVCGAGSV</sequence>
<proteinExistence type="predicted"/>
<dbReference type="EMBL" id="JAPZBU010000009">
    <property type="protein sequence ID" value="KAJ5386271.1"/>
    <property type="molecule type" value="Genomic_DNA"/>
</dbReference>
<protein>
    <submittedName>
        <fullName evidence="1">Uncharacterized protein</fullName>
    </submittedName>
</protein>
<organism evidence="1 2">
    <name type="scientific">Penicillium cosmopolitanum</name>
    <dbReference type="NCBI Taxonomy" id="1131564"/>
    <lineage>
        <taxon>Eukaryota</taxon>
        <taxon>Fungi</taxon>
        <taxon>Dikarya</taxon>
        <taxon>Ascomycota</taxon>
        <taxon>Pezizomycotina</taxon>
        <taxon>Eurotiomycetes</taxon>
        <taxon>Eurotiomycetidae</taxon>
        <taxon>Eurotiales</taxon>
        <taxon>Aspergillaceae</taxon>
        <taxon>Penicillium</taxon>
    </lineage>
</organism>
<dbReference type="OrthoDB" id="10388761at2759"/>
<evidence type="ECO:0000313" key="1">
    <source>
        <dbReference type="EMBL" id="KAJ5386271.1"/>
    </source>
</evidence>
<dbReference type="GeneID" id="81372429"/>
<reference evidence="1" key="1">
    <citation type="submission" date="2022-12" db="EMBL/GenBank/DDBJ databases">
        <authorList>
            <person name="Petersen C."/>
        </authorList>
    </citation>
    <scope>NUCLEOTIDE SEQUENCE</scope>
    <source>
        <strain evidence="1">IBT 29677</strain>
    </source>
</reference>
<comment type="caution">
    <text evidence="1">The sequence shown here is derived from an EMBL/GenBank/DDBJ whole genome shotgun (WGS) entry which is preliminary data.</text>
</comment>
<name>A0A9X0B327_9EURO</name>
<keyword evidence="2" id="KW-1185">Reference proteome</keyword>
<dbReference type="RefSeq" id="XP_056484069.1">
    <property type="nucleotide sequence ID" value="XM_056633449.1"/>
</dbReference>
<dbReference type="Proteomes" id="UP001147747">
    <property type="component" value="Unassembled WGS sequence"/>
</dbReference>
<gene>
    <name evidence="1" type="ORF">N7509_008812</name>
</gene>
<accession>A0A9X0B327</accession>
<dbReference type="AlphaFoldDB" id="A0A9X0B327"/>